<dbReference type="WBParaSite" id="nRc.2.0.1.t25950-RA">
    <property type="protein sequence ID" value="nRc.2.0.1.t25950-RA"/>
    <property type="gene ID" value="nRc.2.0.1.g25950"/>
</dbReference>
<evidence type="ECO:0000313" key="3">
    <source>
        <dbReference type="WBParaSite" id="nRc.2.0.1.t25950-RA"/>
    </source>
</evidence>
<proteinExistence type="predicted"/>
<accession>A0A915JII1</accession>
<keyword evidence="2" id="KW-1185">Reference proteome</keyword>
<dbReference type="Proteomes" id="UP000887565">
    <property type="component" value="Unplaced"/>
</dbReference>
<evidence type="ECO:0000313" key="2">
    <source>
        <dbReference type="Proteomes" id="UP000887565"/>
    </source>
</evidence>
<sequence length="57" mass="6280">MTLPSEGNHQTTKRPMSTLPSSVSFSTPQGAKFATKKRQLLERTKNSMKCLLVLSSV</sequence>
<name>A0A915JII1_ROMCU</name>
<dbReference type="AlphaFoldDB" id="A0A915JII1"/>
<feature type="region of interest" description="Disordered" evidence="1">
    <location>
        <begin position="1"/>
        <end position="30"/>
    </location>
</feature>
<protein>
    <submittedName>
        <fullName evidence="3">Uncharacterized protein</fullName>
    </submittedName>
</protein>
<reference evidence="3" key="1">
    <citation type="submission" date="2022-11" db="UniProtKB">
        <authorList>
            <consortium name="WormBaseParasite"/>
        </authorList>
    </citation>
    <scope>IDENTIFICATION</scope>
</reference>
<organism evidence="2 3">
    <name type="scientific">Romanomermis culicivorax</name>
    <name type="common">Nematode worm</name>
    <dbReference type="NCBI Taxonomy" id="13658"/>
    <lineage>
        <taxon>Eukaryota</taxon>
        <taxon>Metazoa</taxon>
        <taxon>Ecdysozoa</taxon>
        <taxon>Nematoda</taxon>
        <taxon>Enoplea</taxon>
        <taxon>Dorylaimia</taxon>
        <taxon>Mermithida</taxon>
        <taxon>Mermithoidea</taxon>
        <taxon>Mermithidae</taxon>
        <taxon>Romanomermis</taxon>
    </lineage>
</organism>
<feature type="compositionally biased region" description="Polar residues" evidence="1">
    <location>
        <begin position="1"/>
        <end position="29"/>
    </location>
</feature>
<evidence type="ECO:0000256" key="1">
    <source>
        <dbReference type="SAM" id="MobiDB-lite"/>
    </source>
</evidence>